<proteinExistence type="predicted"/>
<accession>A0A2P5CDV9</accession>
<reference evidence="2" key="1">
    <citation type="submission" date="2016-06" db="EMBL/GenBank/DDBJ databases">
        <title>Parallel loss of symbiosis genes in relatives of nitrogen-fixing non-legume Parasponia.</title>
        <authorList>
            <person name="Van Velzen R."/>
            <person name="Holmer R."/>
            <person name="Bu F."/>
            <person name="Rutten L."/>
            <person name="Van Zeijl A."/>
            <person name="Liu W."/>
            <person name="Santuari L."/>
            <person name="Cao Q."/>
            <person name="Sharma T."/>
            <person name="Shen D."/>
            <person name="Roswanjaya Y."/>
            <person name="Wardhani T."/>
            <person name="Kalhor M.S."/>
            <person name="Jansen J."/>
            <person name="Van den Hoogen J."/>
            <person name="Gungor B."/>
            <person name="Hartog M."/>
            <person name="Hontelez J."/>
            <person name="Verver J."/>
            <person name="Yang W.-C."/>
            <person name="Schijlen E."/>
            <person name="Repin R."/>
            <person name="Schilthuizen M."/>
            <person name="Schranz E."/>
            <person name="Heidstra R."/>
            <person name="Miyata K."/>
            <person name="Fedorova E."/>
            <person name="Kohlen W."/>
            <person name="Bisseling T."/>
            <person name="Smit S."/>
            <person name="Geurts R."/>
        </authorList>
    </citation>
    <scope>NUCLEOTIDE SEQUENCE [LARGE SCALE GENOMIC DNA]</scope>
    <source>
        <strain evidence="2">cv. WU1-14</strain>
    </source>
</reference>
<evidence type="ECO:0000313" key="2">
    <source>
        <dbReference type="Proteomes" id="UP000237105"/>
    </source>
</evidence>
<protein>
    <submittedName>
        <fullName evidence="1">Uncharacterized protein</fullName>
    </submittedName>
</protein>
<dbReference type="Proteomes" id="UP000237105">
    <property type="component" value="Unassembled WGS sequence"/>
</dbReference>
<sequence length="54" mass="5720">MTTFETSMPTVVLALSNLIATNPEVVSDLIKAAGQSARGRVAGVARWLGGLERY</sequence>
<name>A0A2P5CDV9_PARAD</name>
<keyword evidence="2" id="KW-1185">Reference proteome</keyword>
<gene>
    <name evidence="1" type="ORF">PanWU01x14_159910</name>
</gene>
<dbReference type="AlphaFoldDB" id="A0A2P5CDV9"/>
<dbReference type="EMBL" id="JXTB01000141">
    <property type="protein sequence ID" value="PON59242.1"/>
    <property type="molecule type" value="Genomic_DNA"/>
</dbReference>
<evidence type="ECO:0000313" key="1">
    <source>
        <dbReference type="EMBL" id="PON59242.1"/>
    </source>
</evidence>
<dbReference type="OrthoDB" id="10345827at2759"/>
<organism evidence="1 2">
    <name type="scientific">Parasponia andersonii</name>
    <name type="common">Sponia andersonii</name>
    <dbReference type="NCBI Taxonomy" id="3476"/>
    <lineage>
        <taxon>Eukaryota</taxon>
        <taxon>Viridiplantae</taxon>
        <taxon>Streptophyta</taxon>
        <taxon>Embryophyta</taxon>
        <taxon>Tracheophyta</taxon>
        <taxon>Spermatophyta</taxon>
        <taxon>Magnoliopsida</taxon>
        <taxon>eudicotyledons</taxon>
        <taxon>Gunneridae</taxon>
        <taxon>Pentapetalae</taxon>
        <taxon>rosids</taxon>
        <taxon>fabids</taxon>
        <taxon>Rosales</taxon>
        <taxon>Cannabaceae</taxon>
        <taxon>Parasponia</taxon>
    </lineage>
</organism>
<comment type="caution">
    <text evidence="1">The sequence shown here is derived from an EMBL/GenBank/DDBJ whole genome shotgun (WGS) entry which is preliminary data.</text>
</comment>